<dbReference type="Gene3D" id="2.30.110.20">
    <property type="entry name" value="Hcp1-like"/>
    <property type="match status" value="1"/>
</dbReference>
<protein>
    <submittedName>
        <fullName evidence="1">Type VI secretion system tube protein Hcp</fullName>
    </submittedName>
</protein>
<dbReference type="Pfam" id="PF05638">
    <property type="entry name" value="T6SS_HCP"/>
    <property type="match status" value="1"/>
</dbReference>
<dbReference type="Proteomes" id="UP000829194">
    <property type="component" value="Chromosome"/>
</dbReference>
<dbReference type="InterPro" id="IPR036624">
    <property type="entry name" value="Hcp1-lik_sf"/>
</dbReference>
<dbReference type="InterPro" id="IPR008514">
    <property type="entry name" value="T6SS_Hcp"/>
</dbReference>
<dbReference type="RefSeq" id="WP_057942951.1">
    <property type="nucleotide sequence ID" value="NZ_CP011131.1"/>
</dbReference>
<dbReference type="SUPFAM" id="SSF141452">
    <property type="entry name" value="Hcp1-like"/>
    <property type="match status" value="1"/>
</dbReference>
<evidence type="ECO:0000313" key="1">
    <source>
        <dbReference type="EMBL" id="UNP31855.1"/>
    </source>
</evidence>
<dbReference type="EMBL" id="CP093547">
    <property type="protein sequence ID" value="UNP31855.1"/>
    <property type="molecule type" value="Genomic_DNA"/>
</dbReference>
<name>A0ABY3XJP9_9GAMM</name>
<keyword evidence="2" id="KW-1185">Reference proteome</keyword>
<proteinExistence type="predicted"/>
<accession>A0ABY3XJP9</accession>
<evidence type="ECO:0000313" key="2">
    <source>
        <dbReference type="Proteomes" id="UP000829194"/>
    </source>
</evidence>
<dbReference type="PANTHER" id="PTHR36152:SF5">
    <property type="entry name" value="PROTEIN HCP1"/>
    <property type="match status" value="1"/>
</dbReference>
<sequence length="164" mass="17560">MAFDAFIQLEGVKGESADDKHKDWIEIKNYGFGASQPQSSTASSAGSLSSARVNIQNFSFTKLLDIASPKLFEYCCTGQHVPVAIIHLNRAGGDKAKYMEYKLTDVLISSVGRGGDSKGDEDVPIESVSLVFGKCEMTYTKIGIDGKAAGNASAGWDLKANKKV</sequence>
<dbReference type="PANTHER" id="PTHR36152">
    <property type="entry name" value="CYTOPLASMIC PROTEIN-RELATED"/>
    <property type="match status" value="1"/>
</dbReference>
<dbReference type="NCBIfam" id="TIGR03344">
    <property type="entry name" value="VI_effect_Hcp1"/>
    <property type="match status" value="1"/>
</dbReference>
<gene>
    <name evidence="1" type="ORF">MOV92_11640</name>
</gene>
<organism evidence="1 2">
    <name type="scientific">Lysobacter gummosus</name>
    <dbReference type="NCBI Taxonomy" id="262324"/>
    <lineage>
        <taxon>Bacteria</taxon>
        <taxon>Pseudomonadati</taxon>
        <taxon>Pseudomonadota</taxon>
        <taxon>Gammaproteobacteria</taxon>
        <taxon>Lysobacterales</taxon>
        <taxon>Lysobacteraceae</taxon>
        <taxon>Lysobacter</taxon>
    </lineage>
</organism>
<dbReference type="InterPro" id="IPR053165">
    <property type="entry name" value="HSI-I_assembly_Hcp1"/>
</dbReference>
<reference evidence="1 2" key="1">
    <citation type="submission" date="2022-03" db="EMBL/GenBank/DDBJ databases">
        <title>Complete genome sequence of Lysobacter capsici VKM B-2533 and Lysobacter gummosus 10.1.1, promising sources of lytic agents.</title>
        <authorList>
            <person name="Tarlachkov S.V."/>
            <person name="Kudryakova I.V."/>
            <person name="Afoshin A.S."/>
            <person name="Leontyevskaya E.A."/>
            <person name="Leontyevskaya N.V."/>
        </authorList>
    </citation>
    <scope>NUCLEOTIDE SEQUENCE [LARGE SCALE GENOMIC DNA]</scope>
    <source>
        <strain evidence="1 2">10.1.1</strain>
    </source>
</reference>